<protein>
    <submittedName>
        <fullName evidence="2">Uncharacterized protein</fullName>
    </submittedName>
</protein>
<gene>
    <name evidence="2" type="ORF">A3B24_01180</name>
</gene>
<organism evidence="2 3">
    <name type="scientific">Candidatus Wildermuthbacteria bacterium RIFCSPLOWO2_01_FULL_48_16</name>
    <dbReference type="NCBI Taxonomy" id="1802461"/>
    <lineage>
        <taxon>Bacteria</taxon>
        <taxon>Candidatus Wildermuthiibacteriota</taxon>
    </lineage>
</organism>
<sequence>MTFALEYAILNKVRLICFFVLILQSVPPEALRRNPRDESRPFTVLVRGRDNKNLPRLSPLVDGENKEPMPGGVVAGKSPSGPEADKERRMDALKNRE</sequence>
<feature type="region of interest" description="Disordered" evidence="1">
    <location>
        <begin position="52"/>
        <end position="97"/>
    </location>
</feature>
<reference evidence="2 3" key="1">
    <citation type="journal article" date="2016" name="Nat. Commun.">
        <title>Thousands of microbial genomes shed light on interconnected biogeochemical processes in an aquifer system.</title>
        <authorList>
            <person name="Anantharaman K."/>
            <person name="Brown C.T."/>
            <person name="Hug L.A."/>
            <person name="Sharon I."/>
            <person name="Castelle C.J."/>
            <person name="Probst A.J."/>
            <person name="Thomas B.C."/>
            <person name="Singh A."/>
            <person name="Wilkins M.J."/>
            <person name="Karaoz U."/>
            <person name="Brodie E.L."/>
            <person name="Williams K.H."/>
            <person name="Hubbard S.S."/>
            <person name="Banfield J.F."/>
        </authorList>
    </citation>
    <scope>NUCLEOTIDE SEQUENCE [LARGE SCALE GENOMIC DNA]</scope>
</reference>
<proteinExistence type="predicted"/>
<evidence type="ECO:0000313" key="3">
    <source>
        <dbReference type="Proteomes" id="UP000176917"/>
    </source>
</evidence>
<evidence type="ECO:0000256" key="1">
    <source>
        <dbReference type="SAM" id="MobiDB-lite"/>
    </source>
</evidence>
<dbReference type="AlphaFoldDB" id="A0A1G2RL79"/>
<comment type="caution">
    <text evidence="2">The sequence shown here is derived from an EMBL/GenBank/DDBJ whole genome shotgun (WGS) entry which is preliminary data.</text>
</comment>
<feature type="compositionally biased region" description="Basic and acidic residues" evidence="1">
    <location>
        <begin position="83"/>
        <end position="97"/>
    </location>
</feature>
<dbReference type="Proteomes" id="UP000176917">
    <property type="component" value="Unassembled WGS sequence"/>
</dbReference>
<dbReference type="EMBL" id="MHUG01000023">
    <property type="protein sequence ID" value="OHA72781.1"/>
    <property type="molecule type" value="Genomic_DNA"/>
</dbReference>
<name>A0A1G2RL79_9BACT</name>
<accession>A0A1G2RL79</accession>
<evidence type="ECO:0000313" key="2">
    <source>
        <dbReference type="EMBL" id="OHA72781.1"/>
    </source>
</evidence>